<proteinExistence type="predicted"/>
<name>E2BNQ2_HARSA</name>
<feature type="compositionally biased region" description="Basic and acidic residues" evidence="1">
    <location>
        <begin position="128"/>
        <end position="138"/>
    </location>
</feature>
<dbReference type="AlphaFoldDB" id="E2BNQ2"/>
<dbReference type="Proteomes" id="UP000008237">
    <property type="component" value="Unassembled WGS sequence"/>
</dbReference>
<evidence type="ECO:0000313" key="3">
    <source>
        <dbReference type="Proteomes" id="UP000008237"/>
    </source>
</evidence>
<feature type="region of interest" description="Disordered" evidence="1">
    <location>
        <begin position="105"/>
        <end position="138"/>
    </location>
</feature>
<dbReference type="OMA" id="IINRICH"/>
<evidence type="ECO:0000256" key="1">
    <source>
        <dbReference type="SAM" id="MobiDB-lite"/>
    </source>
</evidence>
<dbReference type="InParanoid" id="E2BNQ2"/>
<dbReference type="STRING" id="610380.E2BNQ2"/>
<reference evidence="2 3" key="1">
    <citation type="journal article" date="2010" name="Science">
        <title>Genomic comparison of the ants Camponotus floridanus and Harpegnathos saltator.</title>
        <authorList>
            <person name="Bonasio R."/>
            <person name="Zhang G."/>
            <person name="Ye C."/>
            <person name="Mutti N.S."/>
            <person name="Fang X."/>
            <person name="Qin N."/>
            <person name="Donahue G."/>
            <person name="Yang P."/>
            <person name="Li Q."/>
            <person name="Li C."/>
            <person name="Zhang P."/>
            <person name="Huang Z."/>
            <person name="Berger S.L."/>
            <person name="Reinberg D."/>
            <person name="Wang J."/>
            <person name="Liebig J."/>
        </authorList>
    </citation>
    <scope>NUCLEOTIDE SEQUENCE [LARGE SCALE GENOMIC DNA]</scope>
    <source>
        <strain evidence="2 3">R22 G/1</strain>
    </source>
</reference>
<evidence type="ECO:0000313" key="2">
    <source>
        <dbReference type="EMBL" id="EFN82676.1"/>
    </source>
</evidence>
<sequence>MENVAQIETVKQKIITAITAAIRALHLFIFEKEGDRRNRQRLRNFKGFDFKEGAQEHVSKLEYVRQLTFGDLISCNIFSLEYDGNKKEIINRICHGLMDLNTLTCTNSESDESDENEEEHEELDENQENEKRFSERGN</sequence>
<protein>
    <submittedName>
        <fullName evidence="2">Uncharacterized protein</fullName>
    </submittedName>
</protein>
<dbReference type="EMBL" id="GL449441">
    <property type="protein sequence ID" value="EFN82676.1"/>
    <property type="molecule type" value="Genomic_DNA"/>
</dbReference>
<organism evidence="3">
    <name type="scientific">Harpegnathos saltator</name>
    <name type="common">Jerdon's jumping ant</name>
    <dbReference type="NCBI Taxonomy" id="610380"/>
    <lineage>
        <taxon>Eukaryota</taxon>
        <taxon>Metazoa</taxon>
        <taxon>Ecdysozoa</taxon>
        <taxon>Arthropoda</taxon>
        <taxon>Hexapoda</taxon>
        <taxon>Insecta</taxon>
        <taxon>Pterygota</taxon>
        <taxon>Neoptera</taxon>
        <taxon>Endopterygota</taxon>
        <taxon>Hymenoptera</taxon>
        <taxon>Apocrita</taxon>
        <taxon>Aculeata</taxon>
        <taxon>Formicoidea</taxon>
        <taxon>Formicidae</taxon>
        <taxon>Ponerinae</taxon>
        <taxon>Ponerini</taxon>
        <taxon>Harpegnathos</taxon>
    </lineage>
</organism>
<gene>
    <name evidence="2" type="ORF">EAI_12616</name>
</gene>
<feature type="compositionally biased region" description="Acidic residues" evidence="1">
    <location>
        <begin position="109"/>
        <end position="127"/>
    </location>
</feature>
<accession>E2BNQ2</accession>
<keyword evidence="3" id="KW-1185">Reference proteome</keyword>